<dbReference type="InterPro" id="IPR029063">
    <property type="entry name" value="SAM-dependent_MTases_sf"/>
</dbReference>
<dbReference type="RefSeq" id="WP_184810306.1">
    <property type="nucleotide sequence ID" value="NZ_JACHJQ010000002.1"/>
</dbReference>
<protein>
    <recommendedName>
        <fullName evidence="3">Methyltransferase family protein</fullName>
    </recommendedName>
</protein>
<keyword evidence="2" id="KW-1185">Reference proteome</keyword>
<organism evidence="1 2">
    <name type="scientific">Actinophytocola algeriensis</name>
    <dbReference type="NCBI Taxonomy" id="1768010"/>
    <lineage>
        <taxon>Bacteria</taxon>
        <taxon>Bacillati</taxon>
        <taxon>Actinomycetota</taxon>
        <taxon>Actinomycetes</taxon>
        <taxon>Pseudonocardiales</taxon>
        <taxon>Pseudonocardiaceae</taxon>
    </lineage>
</organism>
<proteinExistence type="predicted"/>
<dbReference type="AlphaFoldDB" id="A0A7W7Q359"/>
<evidence type="ECO:0008006" key="3">
    <source>
        <dbReference type="Google" id="ProtNLM"/>
    </source>
</evidence>
<sequence length="269" mass="30079">MVRQYTREEVTGWIPESTREFSNETGFREITDWEHLNVDRASLAYFNTYAQKNFSGPLAHGMGTEQILAALDRWGGGGEWLDLGAGTSTLFWCCALEEVASITVVDASVEALVVLDRIVRSSRVPRCYRDALAMYGRDERHLARFRDAGWRYLVFDFSQTWPDAVPRSTYDLVTAFGCFGLADGPDHFHRSINETATRVAPGGTVIGANWLRTPDAIAEKGYDTTFLSTDFVADALETRGLEACEVTVVPIQGEEWYEAVVVWAGRRAV</sequence>
<name>A0A7W7Q359_9PSEU</name>
<evidence type="ECO:0000313" key="2">
    <source>
        <dbReference type="Proteomes" id="UP000520767"/>
    </source>
</evidence>
<gene>
    <name evidence="1" type="ORF">FHR82_002417</name>
</gene>
<reference evidence="1 2" key="1">
    <citation type="submission" date="2020-08" db="EMBL/GenBank/DDBJ databases">
        <title>Genomic Encyclopedia of Type Strains, Phase III (KMG-III): the genomes of soil and plant-associated and newly described type strains.</title>
        <authorList>
            <person name="Whitman W."/>
        </authorList>
    </citation>
    <scope>NUCLEOTIDE SEQUENCE [LARGE SCALE GENOMIC DNA]</scope>
    <source>
        <strain evidence="1 2">CECT 8960</strain>
    </source>
</reference>
<dbReference type="SUPFAM" id="SSF53335">
    <property type="entry name" value="S-adenosyl-L-methionine-dependent methyltransferases"/>
    <property type="match status" value="1"/>
</dbReference>
<dbReference type="Proteomes" id="UP000520767">
    <property type="component" value="Unassembled WGS sequence"/>
</dbReference>
<dbReference type="Gene3D" id="3.40.50.150">
    <property type="entry name" value="Vaccinia Virus protein VP39"/>
    <property type="match status" value="1"/>
</dbReference>
<dbReference type="EMBL" id="JACHJQ010000002">
    <property type="protein sequence ID" value="MBB4906200.1"/>
    <property type="molecule type" value="Genomic_DNA"/>
</dbReference>
<evidence type="ECO:0000313" key="1">
    <source>
        <dbReference type="EMBL" id="MBB4906200.1"/>
    </source>
</evidence>
<comment type="caution">
    <text evidence="1">The sequence shown here is derived from an EMBL/GenBank/DDBJ whole genome shotgun (WGS) entry which is preliminary data.</text>
</comment>
<accession>A0A7W7Q359</accession>